<dbReference type="PANTHER" id="PTHR10543">
    <property type="entry name" value="BETA-CAROTENE DIOXYGENASE"/>
    <property type="match status" value="1"/>
</dbReference>
<evidence type="ECO:0000313" key="9">
    <source>
        <dbReference type="Proteomes" id="UP000815325"/>
    </source>
</evidence>
<evidence type="ECO:0000256" key="1">
    <source>
        <dbReference type="ARBA" id="ARBA00001954"/>
    </source>
</evidence>
<comment type="similarity">
    <text evidence="2">Belongs to the carotenoid oxygenase family.</text>
</comment>
<evidence type="ECO:0000313" key="8">
    <source>
        <dbReference type="EMBL" id="KAF5841759.1"/>
    </source>
</evidence>
<evidence type="ECO:0000256" key="5">
    <source>
        <dbReference type="ARBA" id="ARBA00023004"/>
    </source>
</evidence>
<evidence type="ECO:0000256" key="3">
    <source>
        <dbReference type="ARBA" id="ARBA00022723"/>
    </source>
</evidence>
<keyword evidence="3" id="KW-0479">Metal-binding</keyword>
<keyword evidence="9" id="KW-1185">Reference proteome</keyword>
<dbReference type="EC" id="1.14.99.n4" evidence="6"/>
<evidence type="ECO:0000256" key="7">
    <source>
        <dbReference type="ARBA" id="ARBA00048709"/>
    </source>
</evidence>
<dbReference type="EMBL" id="MU069477">
    <property type="protein sequence ID" value="KAF5841759.1"/>
    <property type="molecule type" value="Genomic_DNA"/>
</dbReference>
<reference evidence="8" key="1">
    <citation type="submission" date="2017-08" db="EMBL/GenBank/DDBJ databases">
        <authorList>
            <person name="Polle J.E."/>
            <person name="Barry K."/>
            <person name="Cushman J."/>
            <person name="Schmutz J."/>
            <person name="Tran D."/>
            <person name="Hathwaick L.T."/>
            <person name="Yim W.C."/>
            <person name="Jenkins J."/>
            <person name="Mckie-Krisberg Z.M."/>
            <person name="Prochnik S."/>
            <person name="Lindquist E."/>
            <person name="Dockter R.B."/>
            <person name="Adam C."/>
            <person name="Molina H."/>
            <person name="Bunkerborg J."/>
            <person name="Jin E."/>
            <person name="Buchheim M."/>
            <person name="Magnuson J."/>
        </authorList>
    </citation>
    <scope>NUCLEOTIDE SEQUENCE</scope>
    <source>
        <strain evidence="8">CCAP 19/18</strain>
    </source>
</reference>
<dbReference type="PANTHER" id="PTHR10543:SF89">
    <property type="entry name" value="CAROTENOID 9,10(9',10')-CLEAVAGE DIOXYGENASE 1"/>
    <property type="match status" value="1"/>
</dbReference>
<comment type="catalytic activity">
    <reaction evidence="7">
        <text>all-trans-zeaxanthin + 2 O2 = 4,9-dimethyldodeca-2,4,6,8,10-pentaenedial + 2 (3R)-hydroxy-beta-ionone</text>
        <dbReference type="Rhea" id="RHEA:26393"/>
        <dbReference type="ChEBI" id="CHEBI:15379"/>
        <dbReference type="ChEBI" id="CHEBI:27547"/>
        <dbReference type="ChEBI" id="CHEBI:53171"/>
        <dbReference type="ChEBI" id="CHEBI:53173"/>
        <dbReference type="EC" id="1.14.99.n4"/>
    </reaction>
</comment>
<gene>
    <name evidence="8" type="ORF">DUNSADRAFT_11318</name>
</gene>
<proteinExistence type="inferred from homology"/>
<name>A0ABQ7H4H1_DUNSA</name>
<comment type="cofactor">
    <cofactor evidence="1">
        <name>Fe(2+)</name>
        <dbReference type="ChEBI" id="CHEBI:29033"/>
    </cofactor>
</comment>
<dbReference type="Pfam" id="PF03055">
    <property type="entry name" value="RPE65"/>
    <property type="match status" value="1"/>
</dbReference>
<organism evidence="8 9">
    <name type="scientific">Dunaliella salina</name>
    <name type="common">Green alga</name>
    <name type="synonym">Protococcus salinus</name>
    <dbReference type="NCBI Taxonomy" id="3046"/>
    <lineage>
        <taxon>Eukaryota</taxon>
        <taxon>Viridiplantae</taxon>
        <taxon>Chlorophyta</taxon>
        <taxon>core chlorophytes</taxon>
        <taxon>Chlorophyceae</taxon>
        <taxon>CS clade</taxon>
        <taxon>Chlamydomonadales</taxon>
        <taxon>Dunaliellaceae</taxon>
        <taxon>Dunaliella</taxon>
    </lineage>
</organism>
<dbReference type="InterPro" id="IPR004294">
    <property type="entry name" value="Carotenoid_Oase"/>
</dbReference>
<evidence type="ECO:0000256" key="6">
    <source>
        <dbReference type="ARBA" id="ARBA00039084"/>
    </source>
</evidence>
<evidence type="ECO:0000256" key="2">
    <source>
        <dbReference type="ARBA" id="ARBA00006787"/>
    </source>
</evidence>
<evidence type="ECO:0000256" key="4">
    <source>
        <dbReference type="ARBA" id="ARBA00023002"/>
    </source>
</evidence>
<dbReference type="Proteomes" id="UP000815325">
    <property type="component" value="Unassembled WGS sequence"/>
</dbReference>
<keyword evidence="5" id="KW-0408">Iron</keyword>
<keyword evidence="4" id="KW-0560">Oxidoreductase</keyword>
<sequence length="443" mass="49350">MVHAVRINNGTANYCNAFVKTNRLEQQKLFGRPTWSKLADYKGMAGVGIVLLEGVKMQMGLVDISAGVGHANTSVAYHAGRLLALHEGDMPYQLHISPEGRVSTLKRLNLGRRWNAPTDNFTAHPKLDSKTGDLHFLSTFIMTPQLKLGTLDSCGNLSYDFQVDMPQNSLVHDMAITQSSKIIFNFPMRFDLAVMVTQNSLPLVFKDEQASHIGLAPHTATSQDQIQWFSLPSFMSFHCVNAWEEGPRGHIVRMYLIAMKRMDMSASNLSDDYNMHMHEVTLDRMKGTANMRKVTSIIGDNPVIHPLLQGQRTKHAWTTIFRPGDVMGVSVGIAKYELTSRAMAANQDACVAQIFYPPGHLGGEANFVPRNVNNPSMACDGEDDGFLMCYVHHAEANTSYLMVFDAKTMSDTPVAKVKLPQRVPYGFHGLFLNQEQLMNMKVV</sequence>
<protein>
    <recommendedName>
        <fullName evidence="6">carotenoid 9,10-dioxygenase</fullName>
        <ecNumber evidence="6">1.14.99.n4</ecNumber>
    </recommendedName>
</protein>
<comment type="caution">
    <text evidence="8">The sequence shown here is derived from an EMBL/GenBank/DDBJ whole genome shotgun (WGS) entry which is preliminary data.</text>
</comment>
<accession>A0ABQ7H4H1</accession>